<proteinExistence type="predicted"/>
<name>A0A0I9UBT0_9MYCO</name>
<feature type="domain" description="Methyltransferase" evidence="4">
    <location>
        <begin position="47"/>
        <end position="140"/>
    </location>
</feature>
<evidence type="ECO:0000256" key="3">
    <source>
        <dbReference type="ARBA" id="ARBA00022691"/>
    </source>
</evidence>
<sequence length="213" mass="22915">MASRHTLFRVFYRLGFTPWDGHAQATSLLELIQGTAGVPALSPGAALDVGCGTGDSSIYLAEHGWQVTGVDFVPKALDKARAKARAAGASVDFVQADVTHLSHAGIDAKFQLIVDNGCLHGMSDGDRDRYVHEITAAAAPNARLLIVAAPPGGPVRFLGLDQAEVERRFTPAWVLLSTAQEKMGFANGSAYRRTPLAWIGNRFAVRCYLLQRQ</sequence>
<dbReference type="Proteomes" id="UP000036334">
    <property type="component" value="Unassembled WGS sequence"/>
</dbReference>
<dbReference type="Pfam" id="PF13649">
    <property type="entry name" value="Methyltransf_25"/>
    <property type="match status" value="1"/>
</dbReference>
<dbReference type="PANTHER" id="PTHR43464:SF19">
    <property type="entry name" value="UBIQUINONE BIOSYNTHESIS O-METHYLTRANSFERASE, MITOCHONDRIAL"/>
    <property type="match status" value="1"/>
</dbReference>
<dbReference type="GO" id="GO:0008168">
    <property type="term" value="F:methyltransferase activity"/>
    <property type="evidence" value="ECO:0007669"/>
    <property type="project" value="UniProtKB-KW"/>
</dbReference>
<dbReference type="SUPFAM" id="SSF53335">
    <property type="entry name" value="S-adenosyl-L-methionine-dependent methyltransferases"/>
    <property type="match status" value="1"/>
</dbReference>
<evidence type="ECO:0000313" key="5">
    <source>
        <dbReference type="EMBL" id="KLO38510.1"/>
    </source>
</evidence>
<dbReference type="PATRIC" id="fig|29311.18.peg.850"/>
<evidence type="ECO:0000259" key="4">
    <source>
        <dbReference type="Pfam" id="PF13649"/>
    </source>
</evidence>
<keyword evidence="1 5" id="KW-0489">Methyltransferase</keyword>
<keyword evidence="3" id="KW-0949">S-adenosyl-L-methionine</keyword>
<comment type="caution">
    <text evidence="5">The sequence shown here is derived from an EMBL/GenBank/DDBJ whole genome shotgun (WGS) entry which is preliminary data.</text>
</comment>
<dbReference type="OrthoDB" id="9786503at2"/>
<accession>A0A0I9UBT0</accession>
<dbReference type="STRING" id="1202450.B586_05765"/>
<organism evidence="5 6">
    <name type="scientific">Mycobacterium haemophilum</name>
    <dbReference type="NCBI Taxonomy" id="29311"/>
    <lineage>
        <taxon>Bacteria</taxon>
        <taxon>Bacillati</taxon>
        <taxon>Actinomycetota</taxon>
        <taxon>Actinomycetes</taxon>
        <taxon>Mycobacteriales</taxon>
        <taxon>Mycobacteriaceae</taxon>
        <taxon>Mycobacterium</taxon>
    </lineage>
</organism>
<dbReference type="InterPro" id="IPR041698">
    <property type="entry name" value="Methyltransf_25"/>
</dbReference>
<dbReference type="EMBL" id="LDPR01000002">
    <property type="protein sequence ID" value="KLO38510.1"/>
    <property type="molecule type" value="Genomic_DNA"/>
</dbReference>
<protein>
    <submittedName>
        <fullName evidence="5">Methyltransferase type 12</fullName>
    </submittedName>
</protein>
<dbReference type="AlphaFoldDB" id="A0A0I9UBT0"/>
<keyword evidence="6" id="KW-1185">Reference proteome</keyword>
<reference evidence="5 6" key="1">
    <citation type="submission" date="2015-05" db="EMBL/GenBank/DDBJ databases">
        <title>Genome sequence of Mycobacterium haemophilum.</title>
        <authorList>
            <person name="Greninger A.L."/>
            <person name="Cunningham G."/>
            <person name="Miller S."/>
        </authorList>
    </citation>
    <scope>NUCLEOTIDE SEQUENCE [LARGE SCALE GENOMIC DNA]</scope>
    <source>
        <strain evidence="6">UC1</strain>
    </source>
</reference>
<dbReference type="Gene3D" id="3.40.50.150">
    <property type="entry name" value="Vaccinia Virus protein VP39"/>
    <property type="match status" value="1"/>
</dbReference>
<dbReference type="CDD" id="cd02440">
    <property type="entry name" value="AdoMet_MTases"/>
    <property type="match status" value="1"/>
</dbReference>
<evidence type="ECO:0000313" key="6">
    <source>
        <dbReference type="Proteomes" id="UP000036334"/>
    </source>
</evidence>
<keyword evidence="2 5" id="KW-0808">Transferase</keyword>
<evidence type="ECO:0000256" key="2">
    <source>
        <dbReference type="ARBA" id="ARBA00022679"/>
    </source>
</evidence>
<evidence type="ECO:0000256" key="1">
    <source>
        <dbReference type="ARBA" id="ARBA00022603"/>
    </source>
</evidence>
<dbReference type="RefSeq" id="WP_047315241.1">
    <property type="nucleotide sequence ID" value="NZ_LDPQ01000011.1"/>
</dbReference>
<dbReference type="PANTHER" id="PTHR43464">
    <property type="entry name" value="METHYLTRANSFERASE"/>
    <property type="match status" value="1"/>
</dbReference>
<gene>
    <name evidence="5" type="ORF">ABH38_03755</name>
</gene>
<dbReference type="GO" id="GO:0032259">
    <property type="term" value="P:methylation"/>
    <property type="evidence" value="ECO:0007669"/>
    <property type="project" value="UniProtKB-KW"/>
</dbReference>
<dbReference type="InterPro" id="IPR029063">
    <property type="entry name" value="SAM-dependent_MTases_sf"/>
</dbReference>